<name>A0A135Z518_GARVA</name>
<organism evidence="1 2">
    <name type="scientific">Gardnerella vaginalis</name>
    <dbReference type="NCBI Taxonomy" id="2702"/>
    <lineage>
        <taxon>Bacteria</taxon>
        <taxon>Bacillati</taxon>
        <taxon>Actinomycetota</taxon>
        <taxon>Actinomycetes</taxon>
        <taxon>Bifidobacteriales</taxon>
        <taxon>Bifidobacteriaceae</taxon>
        <taxon>Gardnerella</taxon>
    </lineage>
</organism>
<evidence type="ECO:0000313" key="2">
    <source>
        <dbReference type="Proteomes" id="UP000070505"/>
    </source>
</evidence>
<dbReference type="AlphaFoldDB" id="A0A135Z518"/>
<dbReference type="EMBL" id="LSRC01000038">
    <property type="protein sequence ID" value="KXI16711.1"/>
    <property type="molecule type" value="Genomic_DNA"/>
</dbReference>
<reference evidence="1 2" key="1">
    <citation type="submission" date="2016-02" db="EMBL/GenBank/DDBJ databases">
        <authorList>
            <person name="Wen L."/>
            <person name="He K."/>
            <person name="Yang H."/>
        </authorList>
    </citation>
    <scope>NUCLEOTIDE SEQUENCE [LARGE SCALE GENOMIC DNA]</scope>
    <source>
        <strain evidence="1 2">CMW7778B</strain>
    </source>
</reference>
<evidence type="ECO:0000313" key="1">
    <source>
        <dbReference type="EMBL" id="KXI16711.1"/>
    </source>
</evidence>
<dbReference type="PATRIC" id="fig|2702.101.peg.926"/>
<sequence length="66" mass="7832">MAYDPNRRAPRKHNRVVRRGSELFEMDGVKLDPSDFQNSIQKSEDDDQRILTQLPPHWAIFNEHID</sequence>
<dbReference type="RefSeq" id="WP_075523737.1">
    <property type="nucleotide sequence ID" value="NZ_KQ961868.1"/>
</dbReference>
<accession>A0A135Z518</accession>
<dbReference type="Proteomes" id="UP000070505">
    <property type="component" value="Unassembled WGS sequence"/>
</dbReference>
<gene>
    <name evidence="1" type="ORF">HMPREF3230_00945</name>
</gene>
<comment type="caution">
    <text evidence="1">The sequence shown here is derived from an EMBL/GenBank/DDBJ whole genome shotgun (WGS) entry which is preliminary data.</text>
</comment>
<protein>
    <submittedName>
        <fullName evidence="1">Uncharacterized protein</fullName>
    </submittedName>
</protein>
<proteinExistence type="predicted"/>